<keyword evidence="2" id="KW-1185">Reference proteome</keyword>
<evidence type="ECO:0000313" key="1">
    <source>
        <dbReference type="EMBL" id="KAK7479421.1"/>
    </source>
</evidence>
<organism evidence="1 2">
    <name type="scientific">Batillaria attramentaria</name>
    <dbReference type="NCBI Taxonomy" id="370345"/>
    <lineage>
        <taxon>Eukaryota</taxon>
        <taxon>Metazoa</taxon>
        <taxon>Spiralia</taxon>
        <taxon>Lophotrochozoa</taxon>
        <taxon>Mollusca</taxon>
        <taxon>Gastropoda</taxon>
        <taxon>Caenogastropoda</taxon>
        <taxon>Sorbeoconcha</taxon>
        <taxon>Cerithioidea</taxon>
        <taxon>Batillariidae</taxon>
        <taxon>Batillaria</taxon>
    </lineage>
</organism>
<reference evidence="1 2" key="1">
    <citation type="journal article" date="2023" name="Sci. Data">
        <title>Genome assembly of the Korean intertidal mud-creeper Batillaria attramentaria.</title>
        <authorList>
            <person name="Patra A.K."/>
            <person name="Ho P.T."/>
            <person name="Jun S."/>
            <person name="Lee S.J."/>
            <person name="Kim Y."/>
            <person name="Won Y.J."/>
        </authorList>
    </citation>
    <scope>NUCLEOTIDE SEQUENCE [LARGE SCALE GENOMIC DNA]</scope>
    <source>
        <strain evidence="1">Wonlab-2016</strain>
    </source>
</reference>
<gene>
    <name evidence="1" type="ORF">BaRGS_00029338</name>
</gene>
<evidence type="ECO:0000313" key="2">
    <source>
        <dbReference type="Proteomes" id="UP001519460"/>
    </source>
</evidence>
<name>A0ABD0JWJ5_9CAEN</name>
<dbReference type="Proteomes" id="UP001519460">
    <property type="component" value="Unassembled WGS sequence"/>
</dbReference>
<protein>
    <submittedName>
        <fullName evidence="1">Uncharacterized protein</fullName>
    </submittedName>
</protein>
<accession>A0ABD0JWJ5</accession>
<comment type="caution">
    <text evidence="1">The sequence shown here is derived from an EMBL/GenBank/DDBJ whole genome shotgun (WGS) entry which is preliminary data.</text>
</comment>
<sequence>MQPAVKRMRGMVPLSPCSKFKRQRGLWGSEQVYGGWGLNWWLMVGMNTNVMHEVQGVGIQCGLIALDCLAQCDGPLSEHCRPLARVAVMDSELRMALPCL</sequence>
<proteinExistence type="predicted"/>
<dbReference type="AlphaFoldDB" id="A0ABD0JWJ5"/>
<dbReference type="EMBL" id="JACVVK020000303">
    <property type="protein sequence ID" value="KAK7479421.1"/>
    <property type="molecule type" value="Genomic_DNA"/>
</dbReference>